<evidence type="ECO:0000313" key="2">
    <source>
        <dbReference type="Proteomes" id="UP001178275"/>
    </source>
</evidence>
<sequence length="70" mass="7986">MGVAFFSYICISNDILRLLECGEKWDKTIMKLRVEKPGINKLGMKHTSEQVKGKKFYASKGRVPCHPKIS</sequence>
<dbReference type="EMBL" id="JAUUTW010000005">
    <property type="protein sequence ID" value="MDP1450734.1"/>
    <property type="molecule type" value="Genomic_DNA"/>
</dbReference>
<organism evidence="1 2">
    <name type="scientific">Peribacillus frigoritolerans</name>
    <dbReference type="NCBI Taxonomy" id="450367"/>
    <lineage>
        <taxon>Bacteria</taxon>
        <taxon>Bacillati</taxon>
        <taxon>Bacillota</taxon>
        <taxon>Bacilli</taxon>
        <taxon>Bacillales</taxon>
        <taxon>Bacillaceae</taxon>
        <taxon>Peribacillus</taxon>
    </lineage>
</organism>
<evidence type="ECO:0000313" key="1">
    <source>
        <dbReference type="EMBL" id="MDP1450734.1"/>
    </source>
</evidence>
<comment type="caution">
    <text evidence="1">The sequence shown here is derived from an EMBL/GenBank/DDBJ whole genome shotgun (WGS) entry which is preliminary data.</text>
</comment>
<dbReference type="Proteomes" id="UP001178275">
    <property type="component" value="Unassembled WGS sequence"/>
</dbReference>
<protein>
    <submittedName>
        <fullName evidence="1">Uncharacterized protein</fullName>
    </submittedName>
</protein>
<gene>
    <name evidence="1" type="ORF">Q8G36_06615</name>
</gene>
<dbReference type="RefSeq" id="WP_305160007.1">
    <property type="nucleotide sequence ID" value="NZ_JAUUTW010000005.1"/>
</dbReference>
<name>A0AA90T081_9BACI</name>
<reference evidence="1" key="1">
    <citation type="submission" date="2023-07" db="EMBL/GenBank/DDBJ databases">
        <title>Murine gut Bacillus species.</title>
        <authorList>
            <person name="Gutman E."/>
            <person name="Hashuel R."/>
            <person name="Litvak Y."/>
        </authorList>
    </citation>
    <scope>NUCLEOTIDE SEQUENCE</scope>
    <source>
        <strain evidence="1">RU293</strain>
    </source>
</reference>
<accession>A0AA90T081</accession>
<dbReference type="AlphaFoldDB" id="A0AA90T081"/>
<proteinExistence type="predicted"/>